<evidence type="ECO:0000256" key="1">
    <source>
        <dbReference type="SAM" id="SignalP"/>
    </source>
</evidence>
<dbReference type="AlphaFoldDB" id="A0AAV2VIC2"/>
<comment type="caution">
    <text evidence="3">The sequence shown here is derived from an EMBL/GenBank/DDBJ whole genome shotgun (WGS) entry which is preliminary data.</text>
</comment>
<dbReference type="SUPFAM" id="SSF63829">
    <property type="entry name" value="Calcium-dependent phosphotriesterase"/>
    <property type="match status" value="1"/>
</dbReference>
<keyword evidence="1" id="KW-0732">Signal</keyword>
<proteinExistence type="predicted"/>
<name>A0AAV2VIC2_9VIBR</name>
<dbReference type="InterPro" id="IPR013658">
    <property type="entry name" value="SGL"/>
</dbReference>
<evidence type="ECO:0000259" key="2">
    <source>
        <dbReference type="Pfam" id="PF08450"/>
    </source>
</evidence>
<gene>
    <name evidence="3" type="ORF">VIBNISOn1_110012</name>
</gene>
<dbReference type="EMBL" id="CAOF01000013">
    <property type="protein sequence ID" value="CCO44385.1"/>
    <property type="molecule type" value="Genomic_DNA"/>
</dbReference>
<reference evidence="3 4" key="1">
    <citation type="journal article" date="2013" name="ISME J.">
        <title>Comparative genomics of pathogenic lineages of Vibrio nigripulchritudo identifies virulence-associated traits.</title>
        <authorList>
            <person name="Goudenege D."/>
            <person name="Labreuche Y."/>
            <person name="Krin E."/>
            <person name="Ansquer D."/>
            <person name="Mangenot S."/>
            <person name="Calteau A."/>
            <person name="Medigue C."/>
            <person name="Mazel D."/>
            <person name="Polz M.F."/>
            <person name="Le Roux F."/>
        </authorList>
    </citation>
    <scope>NUCLEOTIDE SEQUENCE [LARGE SCALE GENOMIC DNA]</scope>
    <source>
        <strain evidence="3 4">SOn1</strain>
    </source>
</reference>
<evidence type="ECO:0000313" key="3">
    <source>
        <dbReference type="EMBL" id="CCO44385.1"/>
    </source>
</evidence>
<protein>
    <submittedName>
        <fullName evidence="3">Six-bladed beta-propeller, TolB-like</fullName>
    </submittedName>
</protein>
<feature type="signal peptide" evidence="1">
    <location>
        <begin position="1"/>
        <end position="20"/>
    </location>
</feature>
<dbReference type="Pfam" id="PF08450">
    <property type="entry name" value="SGL"/>
    <property type="match status" value="1"/>
</dbReference>
<evidence type="ECO:0000313" key="4">
    <source>
        <dbReference type="Proteomes" id="UP000018211"/>
    </source>
</evidence>
<feature type="domain" description="SMP-30/Gluconolactonase/LRE-like region" evidence="2">
    <location>
        <begin position="71"/>
        <end position="250"/>
    </location>
</feature>
<organism evidence="3 4">
    <name type="scientific">Vibrio nigripulchritudo SOn1</name>
    <dbReference type="NCBI Taxonomy" id="1238450"/>
    <lineage>
        <taxon>Bacteria</taxon>
        <taxon>Pseudomonadati</taxon>
        <taxon>Pseudomonadota</taxon>
        <taxon>Gammaproteobacteria</taxon>
        <taxon>Vibrionales</taxon>
        <taxon>Vibrionaceae</taxon>
        <taxon>Vibrio</taxon>
    </lineage>
</organism>
<dbReference type="InterPro" id="IPR011042">
    <property type="entry name" value="6-blade_b-propeller_TolB-like"/>
</dbReference>
<accession>A0AAV2VIC2</accession>
<dbReference type="RefSeq" id="WP_022610254.1">
    <property type="nucleotide sequence ID" value="NZ_LK391965.1"/>
</dbReference>
<dbReference type="Gene3D" id="2.120.10.30">
    <property type="entry name" value="TolB, C-terminal domain"/>
    <property type="match status" value="1"/>
</dbReference>
<dbReference type="Proteomes" id="UP000018211">
    <property type="component" value="Unassembled WGS sequence"/>
</dbReference>
<sequence>MKKHLLAATASLILSQQAMAAPTLSERLPNLPGAESVVFDENKGVYFVSLQSGNEPGDGSIVALNADYQFIATIANGLDNPKGIALKDNLLFASDMKALLEIDLATGKVVTHHAENAEFLNDVEIDADGNVYVSDMFTSAIYKLENNTMSVWMDTPELENPNGLKFIEGNLYVAAWGSFNDGDPLNAPFGRLLKVNPETKSIKRVTEKPFGNLDGIQINEDGNLIVSDWKQGVIFTVSTQGEIQKTVDLPRGSGDIYYSKNQKTLMVPMALEGEVLVYQY</sequence>
<feature type="chain" id="PRO_5043337739" evidence="1">
    <location>
        <begin position="21"/>
        <end position="280"/>
    </location>
</feature>